<protein>
    <submittedName>
        <fullName evidence="1">Uncharacterized protein</fullName>
    </submittedName>
</protein>
<gene>
    <name evidence="1" type="ORF">DUI87_25663</name>
</gene>
<comment type="caution">
    <text evidence="1">The sequence shown here is derived from an EMBL/GenBank/DDBJ whole genome shotgun (WGS) entry which is preliminary data.</text>
</comment>
<dbReference type="Proteomes" id="UP000269221">
    <property type="component" value="Unassembled WGS sequence"/>
</dbReference>
<evidence type="ECO:0000313" key="1">
    <source>
        <dbReference type="EMBL" id="RMB97806.1"/>
    </source>
</evidence>
<dbReference type="EMBL" id="QRBI01000155">
    <property type="protein sequence ID" value="RMB97806.1"/>
    <property type="molecule type" value="Genomic_DNA"/>
</dbReference>
<evidence type="ECO:0000313" key="2">
    <source>
        <dbReference type="Proteomes" id="UP000269221"/>
    </source>
</evidence>
<dbReference type="AlphaFoldDB" id="A0A3M0JSG4"/>
<accession>A0A3M0JSG4</accession>
<proteinExistence type="predicted"/>
<reference evidence="1 2" key="1">
    <citation type="submission" date="2018-07" db="EMBL/GenBank/DDBJ databases">
        <title>A high quality draft genome assembly of the barn swallow (H. rustica rustica).</title>
        <authorList>
            <person name="Formenti G."/>
            <person name="Chiara M."/>
            <person name="Poveda L."/>
            <person name="Francoijs K.-J."/>
            <person name="Bonisoli-Alquati A."/>
            <person name="Canova L."/>
            <person name="Gianfranceschi L."/>
            <person name="Horner D.S."/>
            <person name="Saino N."/>
        </authorList>
    </citation>
    <scope>NUCLEOTIDE SEQUENCE [LARGE SCALE GENOMIC DNA]</scope>
    <source>
        <strain evidence="1">Chelidonia</strain>
        <tissue evidence="1">Blood</tissue>
    </source>
</reference>
<keyword evidence="2" id="KW-1185">Reference proteome</keyword>
<name>A0A3M0JSG4_HIRRU</name>
<sequence>MRVTRETGGRPESFTSYYVPKRRIGVLELIMHQNSRQSLQTAWIFFMSVYYNLKALSVSSRGRLNNNNSNNNNNNNNNNNKVDSDEISTLCLCYPLQKYTSMCLFLMEYLPYAKTRLSCSKLGNVVVTEAAMKEAELMHYLLTTTWINVFFQKCPYIPEVLIT</sequence>
<organism evidence="1 2">
    <name type="scientific">Hirundo rustica rustica</name>
    <dbReference type="NCBI Taxonomy" id="333673"/>
    <lineage>
        <taxon>Eukaryota</taxon>
        <taxon>Metazoa</taxon>
        <taxon>Chordata</taxon>
        <taxon>Craniata</taxon>
        <taxon>Vertebrata</taxon>
        <taxon>Euteleostomi</taxon>
        <taxon>Archelosauria</taxon>
        <taxon>Archosauria</taxon>
        <taxon>Dinosauria</taxon>
        <taxon>Saurischia</taxon>
        <taxon>Theropoda</taxon>
        <taxon>Coelurosauria</taxon>
        <taxon>Aves</taxon>
        <taxon>Neognathae</taxon>
        <taxon>Neoaves</taxon>
        <taxon>Telluraves</taxon>
        <taxon>Australaves</taxon>
        <taxon>Passeriformes</taxon>
        <taxon>Sylvioidea</taxon>
        <taxon>Hirundinidae</taxon>
        <taxon>Hirundo</taxon>
    </lineage>
</organism>